<dbReference type="Proteomes" id="UP000243797">
    <property type="component" value="Unassembled WGS sequence"/>
</dbReference>
<keyword evidence="2" id="KW-1133">Transmembrane helix</keyword>
<dbReference type="EMBL" id="NKHZ01000058">
    <property type="protein sequence ID" value="PNS16347.1"/>
    <property type="molecule type" value="Genomic_DNA"/>
</dbReference>
<sequence>MDSLTEDKSFLFLGDTTSGHQRALQSVDDTMAPLQARNVTTKGAKLAIILSLSLVLSFLLILAVGLVLLAKYYKRKRLADTKHGNVEYVPGKDGADLDVNIKSDRSEGSSVRL</sequence>
<evidence type="ECO:0000313" key="4">
    <source>
        <dbReference type="Proteomes" id="UP000243797"/>
    </source>
</evidence>
<proteinExistence type="predicted"/>
<accession>A0A2K1QMG3</accession>
<evidence type="ECO:0000256" key="2">
    <source>
        <dbReference type="SAM" id="Phobius"/>
    </source>
</evidence>
<feature type="compositionally biased region" description="Basic and acidic residues" evidence="1">
    <location>
        <begin position="93"/>
        <end position="107"/>
    </location>
</feature>
<keyword evidence="2" id="KW-0812">Transmembrane</keyword>
<feature type="transmembrane region" description="Helical" evidence="2">
    <location>
        <begin position="46"/>
        <end position="69"/>
    </location>
</feature>
<dbReference type="InParanoid" id="A0A2K1QMG3"/>
<evidence type="ECO:0000256" key="1">
    <source>
        <dbReference type="SAM" id="MobiDB-lite"/>
    </source>
</evidence>
<keyword evidence="2" id="KW-0472">Membrane</keyword>
<keyword evidence="4" id="KW-1185">Reference proteome</keyword>
<organism evidence="3 4">
    <name type="scientific">Sphaceloma murrayae</name>
    <dbReference type="NCBI Taxonomy" id="2082308"/>
    <lineage>
        <taxon>Eukaryota</taxon>
        <taxon>Fungi</taxon>
        <taxon>Dikarya</taxon>
        <taxon>Ascomycota</taxon>
        <taxon>Pezizomycotina</taxon>
        <taxon>Dothideomycetes</taxon>
        <taxon>Dothideomycetidae</taxon>
        <taxon>Myriangiales</taxon>
        <taxon>Elsinoaceae</taxon>
        <taxon>Sphaceloma</taxon>
    </lineage>
</organism>
<feature type="region of interest" description="Disordered" evidence="1">
    <location>
        <begin position="90"/>
        <end position="113"/>
    </location>
</feature>
<gene>
    <name evidence="3" type="ORF">CAC42_6454</name>
</gene>
<protein>
    <submittedName>
        <fullName evidence="3">Uncharacterized protein</fullName>
    </submittedName>
</protein>
<dbReference type="AlphaFoldDB" id="A0A2K1QMG3"/>
<name>A0A2K1QMG3_9PEZI</name>
<evidence type="ECO:0000313" key="3">
    <source>
        <dbReference type="EMBL" id="PNS16347.1"/>
    </source>
</evidence>
<comment type="caution">
    <text evidence="3">The sequence shown here is derived from an EMBL/GenBank/DDBJ whole genome shotgun (WGS) entry which is preliminary data.</text>
</comment>
<reference evidence="3 4" key="1">
    <citation type="submission" date="2017-06" db="EMBL/GenBank/DDBJ databases">
        <title>Draft genome sequence of a variant of Elsinoe murrayae.</title>
        <authorList>
            <person name="Cheng Q."/>
        </authorList>
    </citation>
    <scope>NUCLEOTIDE SEQUENCE [LARGE SCALE GENOMIC DNA]</scope>
    <source>
        <strain evidence="3 4">CQ-2017a</strain>
    </source>
</reference>